<reference evidence="2" key="1">
    <citation type="submission" date="2012-05" db="EMBL/GenBank/DDBJ databases">
        <authorList>
            <person name="Krishnakumar V."/>
            <person name="Cheung F."/>
            <person name="Xiao Y."/>
            <person name="Chan A."/>
            <person name="Moskal W.A."/>
            <person name="Town C.D."/>
        </authorList>
    </citation>
    <scope>NUCLEOTIDE SEQUENCE</scope>
</reference>
<protein>
    <submittedName>
        <fullName evidence="2">Uncharacterized protein</fullName>
    </submittedName>
</protein>
<dbReference type="EMBL" id="BT139535">
    <property type="protein sequence ID" value="AFK39330.1"/>
    <property type="molecule type" value="mRNA"/>
</dbReference>
<feature type="transmembrane region" description="Helical" evidence="1">
    <location>
        <begin position="52"/>
        <end position="70"/>
    </location>
</feature>
<evidence type="ECO:0000313" key="2">
    <source>
        <dbReference type="EMBL" id="AFK39330.1"/>
    </source>
</evidence>
<keyword evidence="1" id="KW-0812">Transmembrane</keyword>
<evidence type="ECO:0000256" key="1">
    <source>
        <dbReference type="SAM" id="Phobius"/>
    </source>
</evidence>
<name>I3SGD8_LOTJA</name>
<dbReference type="AlphaFoldDB" id="I3SGD8"/>
<accession>I3SGD8</accession>
<proteinExistence type="evidence at transcript level"/>
<dbReference type="PANTHER" id="PTHR13301">
    <property type="entry name" value="X-BOX TRANSCRIPTION FACTOR-RELATED"/>
    <property type="match status" value="1"/>
</dbReference>
<sequence>MGRSEYLSLFENTRARGRLINRLFVISLFVATCFIWVYRLSYIPKNGEGGKWAWLGLLGAELWFCLNWLFHQAVCWNPVYRKNFKNRLSQRLKLYLYFICSLRFQAL</sequence>
<keyword evidence="1" id="KW-1133">Transmembrane helix</keyword>
<feature type="transmembrane region" description="Helical" evidence="1">
    <location>
        <begin position="20"/>
        <end position="40"/>
    </location>
</feature>
<keyword evidence="1" id="KW-0472">Membrane</keyword>
<organism evidence="2">
    <name type="scientific">Lotus japonicus</name>
    <name type="common">Lotus corniculatus var. japonicus</name>
    <dbReference type="NCBI Taxonomy" id="34305"/>
    <lineage>
        <taxon>Eukaryota</taxon>
        <taxon>Viridiplantae</taxon>
        <taxon>Streptophyta</taxon>
        <taxon>Embryophyta</taxon>
        <taxon>Tracheophyta</taxon>
        <taxon>Spermatophyta</taxon>
        <taxon>Magnoliopsida</taxon>
        <taxon>eudicotyledons</taxon>
        <taxon>Gunneridae</taxon>
        <taxon>Pentapetalae</taxon>
        <taxon>rosids</taxon>
        <taxon>fabids</taxon>
        <taxon>Fabales</taxon>
        <taxon>Fabaceae</taxon>
        <taxon>Papilionoideae</taxon>
        <taxon>50 kb inversion clade</taxon>
        <taxon>NPAAA clade</taxon>
        <taxon>Hologalegina</taxon>
        <taxon>robinioid clade</taxon>
        <taxon>Loteae</taxon>
        <taxon>Lotus</taxon>
    </lineage>
</organism>